<evidence type="ECO:0000256" key="1">
    <source>
        <dbReference type="ARBA" id="ARBA00005495"/>
    </source>
</evidence>
<dbReference type="InterPro" id="IPR006913">
    <property type="entry name" value="CENP-V/GFA"/>
</dbReference>
<comment type="similarity">
    <text evidence="1">Belongs to the Gfa family.</text>
</comment>
<keyword evidence="4" id="KW-0456">Lyase</keyword>
<sequence>MTCEGEPIRVSVCHCGACKRRTGGAFAAQARFERGAVTVSGETRTFERAAQSGNWIRDYFCPECGGTAFYVTQQEPEVCAFPIGVFDAPEKLPTPLYSVYEERKLDWVAVVGEGIEHFD</sequence>
<dbReference type="SUPFAM" id="SSF51316">
    <property type="entry name" value="Mss4-like"/>
    <property type="match status" value="1"/>
</dbReference>
<keyword evidence="7" id="KW-1185">Reference proteome</keyword>
<dbReference type="AlphaFoldDB" id="A0A8T4IGK9"/>
<evidence type="ECO:0000256" key="3">
    <source>
        <dbReference type="ARBA" id="ARBA00022833"/>
    </source>
</evidence>
<evidence type="ECO:0000313" key="7">
    <source>
        <dbReference type="Proteomes" id="UP000676996"/>
    </source>
</evidence>
<protein>
    <submittedName>
        <fullName evidence="6">GFA family protein</fullName>
    </submittedName>
</protein>
<evidence type="ECO:0000259" key="5">
    <source>
        <dbReference type="PROSITE" id="PS51891"/>
    </source>
</evidence>
<gene>
    <name evidence="6" type="ORF">J7S20_02635</name>
</gene>
<dbReference type="GO" id="GO:0016846">
    <property type="term" value="F:carbon-sulfur lyase activity"/>
    <property type="evidence" value="ECO:0007669"/>
    <property type="project" value="InterPro"/>
</dbReference>
<evidence type="ECO:0000256" key="2">
    <source>
        <dbReference type="ARBA" id="ARBA00022723"/>
    </source>
</evidence>
<proteinExistence type="inferred from homology"/>
<organism evidence="6 7">
    <name type="scientific">Stakelama marina</name>
    <dbReference type="NCBI Taxonomy" id="2826939"/>
    <lineage>
        <taxon>Bacteria</taxon>
        <taxon>Pseudomonadati</taxon>
        <taxon>Pseudomonadota</taxon>
        <taxon>Alphaproteobacteria</taxon>
        <taxon>Sphingomonadales</taxon>
        <taxon>Sphingomonadaceae</taxon>
        <taxon>Stakelama</taxon>
    </lineage>
</organism>
<keyword evidence="3" id="KW-0862">Zinc</keyword>
<keyword evidence="2" id="KW-0479">Metal-binding</keyword>
<dbReference type="PANTHER" id="PTHR33337">
    <property type="entry name" value="GFA DOMAIN-CONTAINING PROTEIN"/>
    <property type="match status" value="1"/>
</dbReference>
<dbReference type="EMBL" id="JAGRQC010000001">
    <property type="protein sequence ID" value="MBR0551399.1"/>
    <property type="molecule type" value="Genomic_DNA"/>
</dbReference>
<accession>A0A8T4IGK9</accession>
<dbReference type="Gene3D" id="3.90.1590.10">
    <property type="entry name" value="glutathione-dependent formaldehyde- activating enzyme (gfa)"/>
    <property type="match status" value="1"/>
</dbReference>
<dbReference type="PANTHER" id="PTHR33337:SF40">
    <property type="entry name" value="CENP-V_GFA DOMAIN-CONTAINING PROTEIN-RELATED"/>
    <property type="match status" value="1"/>
</dbReference>
<evidence type="ECO:0000256" key="4">
    <source>
        <dbReference type="ARBA" id="ARBA00023239"/>
    </source>
</evidence>
<feature type="domain" description="CENP-V/GFA" evidence="5">
    <location>
        <begin position="1"/>
        <end position="101"/>
    </location>
</feature>
<dbReference type="Proteomes" id="UP000676996">
    <property type="component" value="Unassembled WGS sequence"/>
</dbReference>
<dbReference type="Pfam" id="PF04828">
    <property type="entry name" value="GFA"/>
    <property type="match status" value="1"/>
</dbReference>
<reference evidence="6" key="1">
    <citation type="submission" date="2021-04" db="EMBL/GenBank/DDBJ databases">
        <title>Ouciella asimina sp. nov., isolated from the surface seawater in the hydrothermal field of Okinawa Trough.</title>
        <authorList>
            <person name="Shuang W."/>
        </authorList>
    </citation>
    <scope>NUCLEOTIDE SEQUENCE</scope>
    <source>
        <strain evidence="6">LXI357</strain>
    </source>
</reference>
<dbReference type="RefSeq" id="WP_284052679.1">
    <property type="nucleotide sequence ID" value="NZ_JAGRQC010000001.1"/>
</dbReference>
<dbReference type="InterPro" id="IPR011057">
    <property type="entry name" value="Mss4-like_sf"/>
</dbReference>
<evidence type="ECO:0000313" key="6">
    <source>
        <dbReference type="EMBL" id="MBR0551399.1"/>
    </source>
</evidence>
<comment type="caution">
    <text evidence="6">The sequence shown here is derived from an EMBL/GenBank/DDBJ whole genome shotgun (WGS) entry which is preliminary data.</text>
</comment>
<dbReference type="PROSITE" id="PS51891">
    <property type="entry name" value="CENP_V_GFA"/>
    <property type="match status" value="1"/>
</dbReference>
<dbReference type="GO" id="GO:0046872">
    <property type="term" value="F:metal ion binding"/>
    <property type="evidence" value="ECO:0007669"/>
    <property type="project" value="UniProtKB-KW"/>
</dbReference>
<name>A0A8T4IGK9_9SPHN</name>